<dbReference type="AlphaFoldDB" id="A0A8S1VU59"/>
<evidence type="ECO:0000313" key="3">
    <source>
        <dbReference type="Proteomes" id="UP000683925"/>
    </source>
</evidence>
<dbReference type="OrthoDB" id="552574at2759"/>
<sequence length="86" mass="9594">MPEIRDNSCQHEGGVKEQETCQQQWGRLGTRENGIESKIAQGNARIEALQDEMTYKAKNYAKEIAQLKLIIAEKQALLDSLTMGGS</sequence>
<proteinExistence type="predicted"/>
<feature type="compositionally biased region" description="Basic and acidic residues" evidence="1">
    <location>
        <begin position="1"/>
        <end position="19"/>
    </location>
</feature>
<name>A0A8S1VU59_PAROT</name>
<comment type="caution">
    <text evidence="2">The sequence shown here is derived from an EMBL/GenBank/DDBJ whole genome shotgun (WGS) entry which is preliminary data.</text>
</comment>
<gene>
    <name evidence="2" type="ORF">POCTA_138.1.T0700050</name>
</gene>
<accession>A0A8S1VU59</accession>
<dbReference type="EMBL" id="CAJJDP010000069">
    <property type="protein sequence ID" value="CAD8177946.1"/>
    <property type="molecule type" value="Genomic_DNA"/>
</dbReference>
<dbReference type="Proteomes" id="UP000683925">
    <property type="component" value="Unassembled WGS sequence"/>
</dbReference>
<protein>
    <submittedName>
        <fullName evidence="2">Uncharacterized protein</fullName>
    </submittedName>
</protein>
<evidence type="ECO:0000256" key="1">
    <source>
        <dbReference type="SAM" id="MobiDB-lite"/>
    </source>
</evidence>
<keyword evidence="3" id="KW-1185">Reference proteome</keyword>
<organism evidence="2 3">
    <name type="scientific">Paramecium octaurelia</name>
    <dbReference type="NCBI Taxonomy" id="43137"/>
    <lineage>
        <taxon>Eukaryota</taxon>
        <taxon>Sar</taxon>
        <taxon>Alveolata</taxon>
        <taxon>Ciliophora</taxon>
        <taxon>Intramacronucleata</taxon>
        <taxon>Oligohymenophorea</taxon>
        <taxon>Peniculida</taxon>
        <taxon>Parameciidae</taxon>
        <taxon>Paramecium</taxon>
    </lineage>
</organism>
<reference evidence="2" key="1">
    <citation type="submission" date="2021-01" db="EMBL/GenBank/DDBJ databases">
        <authorList>
            <consortium name="Genoscope - CEA"/>
            <person name="William W."/>
        </authorList>
    </citation>
    <scope>NUCLEOTIDE SEQUENCE</scope>
</reference>
<evidence type="ECO:0000313" key="2">
    <source>
        <dbReference type="EMBL" id="CAD8177946.1"/>
    </source>
</evidence>
<feature type="region of interest" description="Disordered" evidence="1">
    <location>
        <begin position="1"/>
        <end position="23"/>
    </location>
</feature>